<evidence type="ECO:0000313" key="3">
    <source>
        <dbReference type="Proteomes" id="UP001597114"/>
    </source>
</evidence>
<dbReference type="RefSeq" id="WP_344722436.1">
    <property type="nucleotide sequence ID" value="NZ_BAAAUS010000013.1"/>
</dbReference>
<dbReference type="PANTHER" id="PTHR14209:SF19">
    <property type="entry name" value="ISOAMYL ACETATE-HYDROLYZING ESTERASE 1 HOMOLOG"/>
    <property type="match status" value="1"/>
</dbReference>
<dbReference type="Proteomes" id="UP001597114">
    <property type="component" value="Unassembled WGS sequence"/>
</dbReference>
<sequence>MAAEPMVMLFGDSMLGRFTKPRILALERELNDAATVYNCAAGGWDSSDCAPRAAVLARLAPAVVVVSLGANDCAPWKRVPPEEFAENVRIVVEAFRSSSVVGLLPPVIREVGRPETAGRTNAELDRYREILRVAVGPAACVDLATVLADVDFAPLEDDGLHLTAESYAAVIPALARVVERGLPAEARA</sequence>
<evidence type="ECO:0000313" key="2">
    <source>
        <dbReference type="EMBL" id="MFD1519968.1"/>
    </source>
</evidence>
<accession>A0ABW4EWH2</accession>
<name>A0ABW4EWH2_9PSEU</name>
<dbReference type="SUPFAM" id="SSF52266">
    <property type="entry name" value="SGNH hydrolase"/>
    <property type="match status" value="1"/>
</dbReference>
<gene>
    <name evidence="2" type="ORF">ACFSJD_20905</name>
</gene>
<dbReference type="EMBL" id="JBHUCO010000023">
    <property type="protein sequence ID" value="MFD1519968.1"/>
    <property type="molecule type" value="Genomic_DNA"/>
</dbReference>
<comment type="caution">
    <text evidence="2">The sequence shown here is derived from an EMBL/GenBank/DDBJ whole genome shotgun (WGS) entry which is preliminary data.</text>
</comment>
<protein>
    <submittedName>
        <fullName evidence="2">GDSL-type esterase/lipase family protein</fullName>
    </submittedName>
</protein>
<feature type="domain" description="SGNH hydrolase-type esterase" evidence="1">
    <location>
        <begin position="10"/>
        <end position="169"/>
    </location>
</feature>
<dbReference type="InterPro" id="IPR013830">
    <property type="entry name" value="SGNH_hydro"/>
</dbReference>
<dbReference type="PANTHER" id="PTHR14209">
    <property type="entry name" value="ISOAMYL ACETATE-HYDROLYZING ESTERASE 1"/>
    <property type="match status" value="1"/>
</dbReference>
<dbReference type="InterPro" id="IPR036514">
    <property type="entry name" value="SGNH_hydro_sf"/>
</dbReference>
<dbReference type="InterPro" id="IPR045136">
    <property type="entry name" value="Iah1-like"/>
</dbReference>
<reference evidence="3" key="1">
    <citation type="journal article" date="2019" name="Int. J. Syst. Evol. Microbiol.">
        <title>The Global Catalogue of Microorganisms (GCM) 10K type strain sequencing project: providing services to taxonomists for standard genome sequencing and annotation.</title>
        <authorList>
            <consortium name="The Broad Institute Genomics Platform"/>
            <consortium name="The Broad Institute Genome Sequencing Center for Infectious Disease"/>
            <person name="Wu L."/>
            <person name="Ma J."/>
        </authorList>
    </citation>
    <scope>NUCLEOTIDE SEQUENCE [LARGE SCALE GENOMIC DNA]</scope>
    <source>
        <strain evidence="3">CCM 7043</strain>
    </source>
</reference>
<proteinExistence type="predicted"/>
<organism evidence="2 3">
    <name type="scientific">Pseudonocardia yunnanensis</name>
    <dbReference type="NCBI Taxonomy" id="58107"/>
    <lineage>
        <taxon>Bacteria</taxon>
        <taxon>Bacillati</taxon>
        <taxon>Actinomycetota</taxon>
        <taxon>Actinomycetes</taxon>
        <taxon>Pseudonocardiales</taxon>
        <taxon>Pseudonocardiaceae</taxon>
        <taxon>Pseudonocardia</taxon>
    </lineage>
</organism>
<evidence type="ECO:0000259" key="1">
    <source>
        <dbReference type="Pfam" id="PF13472"/>
    </source>
</evidence>
<keyword evidence="3" id="KW-1185">Reference proteome</keyword>
<dbReference type="Pfam" id="PF13472">
    <property type="entry name" value="Lipase_GDSL_2"/>
    <property type="match status" value="1"/>
</dbReference>
<dbReference type="Gene3D" id="3.40.50.1110">
    <property type="entry name" value="SGNH hydrolase"/>
    <property type="match status" value="1"/>
</dbReference>